<comment type="caution">
    <text evidence="1">The sequence shown here is derived from an EMBL/GenBank/DDBJ whole genome shotgun (WGS) entry which is preliminary data.</text>
</comment>
<reference evidence="1 2" key="1">
    <citation type="journal article" date="2025" name="Microbiol. Resour. Announc.">
        <title>Draft genome sequences for Neonectria magnoliae and Neonectria punicea, canker pathogens of Liriodendron tulipifera and Acer saccharum in West Virginia.</title>
        <authorList>
            <person name="Petronek H.M."/>
            <person name="Kasson M.T."/>
            <person name="Metheny A.M."/>
            <person name="Stauder C.M."/>
            <person name="Lovett B."/>
            <person name="Lynch S.C."/>
            <person name="Garnas J.R."/>
            <person name="Kasson L.R."/>
            <person name="Stajich J.E."/>
        </authorList>
    </citation>
    <scope>NUCLEOTIDE SEQUENCE [LARGE SCALE GENOMIC DNA]</scope>
    <source>
        <strain evidence="1 2">NRRL 64651</strain>
    </source>
</reference>
<protein>
    <submittedName>
        <fullName evidence="1">Uncharacterized protein</fullName>
    </submittedName>
</protein>
<gene>
    <name evidence="1" type="ORF">QQZ08_001825</name>
</gene>
<evidence type="ECO:0000313" key="1">
    <source>
        <dbReference type="EMBL" id="KAK7431607.1"/>
    </source>
</evidence>
<evidence type="ECO:0000313" key="2">
    <source>
        <dbReference type="Proteomes" id="UP001498421"/>
    </source>
</evidence>
<sequence>MSDLTQVTPSPQAERPKLRVRRYGRSDYQKFDEEIARASHLHVEFGIIGKVEADCKYYWRKTQWGVLGSAENPAGIVSIDNTLKQPRGYWLENASIFVTLSESDSSYALVKPRNRDDQQRSGSDYGVQVTEHFGPQRLAGNNFIGAQTKTTSLTPSVGVMGFQVGGMGRDYCTTKEKISQWQFQGTRRTPKDGHGYRTLEWTFRADELDHKNSPCQEFSTAFAFEHRKRPVFMRVEVAGELGKKNKQIWQSVQILSSKLGKEDKSTLTHIDLSETVSFRKNLDGLARGLHAMMERENLLKTPMEMPTSMPVNFFSTESRDSAPCHQKPIEDARFQNEIEEIEDLIILALKSRLEDGPVTESVSDDTLQGTMVVEERDTSSTIRDDVSVRESPTGDEDEKIRELLNVPTIFVLVTSIAMVARFLSLLGGQITLCRQLVISVFKDQGTQAQFVKMTEPGELTNGRRYDQVQKPRSSLAVTEFLLS</sequence>
<organism evidence="1 2">
    <name type="scientific">Neonectria magnoliae</name>
    <dbReference type="NCBI Taxonomy" id="2732573"/>
    <lineage>
        <taxon>Eukaryota</taxon>
        <taxon>Fungi</taxon>
        <taxon>Dikarya</taxon>
        <taxon>Ascomycota</taxon>
        <taxon>Pezizomycotina</taxon>
        <taxon>Sordariomycetes</taxon>
        <taxon>Hypocreomycetidae</taxon>
        <taxon>Hypocreales</taxon>
        <taxon>Nectriaceae</taxon>
        <taxon>Neonectria</taxon>
    </lineage>
</organism>
<keyword evidence="2" id="KW-1185">Reference proteome</keyword>
<proteinExistence type="predicted"/>
<name>A0ABR1IDB7_9HYPO</name>
<accession>A0ABR1IDB7</accession>
<dbReference type="Proteomes" id="UP001498421">
    <property type="component" value="Unassembled WGS sequence"/>
</dbReference>
<dbReference type="EMBL" id="JAZAVK010000010">
    <property type="protein sequence ID" value="KAK7431607.1"/>
    <property type="molecule type" value="Genomic_DNA"/>
</dbReference>